<dbReference type="GO" id="GO:0005524">
    <property type="term" value="F:ATP binding"/>
    <property type="evidence" value="ECO:0007669"/>
    <property type="project" value="UniProtKB-KW"/>
</dbReference>
<accession>A0A9Q8P6W9</accession>
<evidence type="ECO:0000259" key="22">
    <source>
        <dbReference type="Pfam" id="PF13193"/>
    </source>
</evidence>
<keyword evidence="13" id="KW-0445">Lipid transport</keyword>
<keyword evidence="9 20" id="KW-0812">Transmembrane</keyword>
<feature type="transmembrane region" description="Helical" evidence="20">
    <location>
        <begin position="27"/>
        <end position="50"/>
    </location>
</feature>
<evidence type="ECO:0000256" key="6">
    <source>
        <dbReference type="ARBA" id="ARBA00022475"/>
    </source>
</evidence>
<dbReference type="InterPro" id="IPR025110">
    <property type="entry name" value="AMP-bd_C"/>
</dbReference>
<keyword evidence="12 20" id="KW-1133">Transmembrane helix</keyword>
<dbReference type="GeneID" id="71988242"/>
<dbReference type="KEGG" id="ffu:CLAFUR5_08364"/>
<evidence type="ECO:0000256" key="8">
    <source>
        <dbReference type="ARBA" id="ARBA00022677"/>
    </source>
</evidence>
<dbReference type="GO" id="GO:0044539">
    <property type="term" value="P:long-chain fatty acid import into cell"/>
    <property type="evidence" value="ECO:0007669"/>
    <property type="project" value="TreeGrafter"/>
</dbReference>
<evidence type="ECO:0000256" key="16">
    <source>
        <dbReference type="ARBA" id="ARBA00051585"/>
    </source>
</evidence>
<evidence type="ECO:0000256" key="9">
    <source>
        <dbReference type="ARBA" id="ARBA00022692"/>
    </source>
</evidence>
<gene>
    <name evidence="23" type="ORF">CLAFUR5_08364</name>
</gene>
<feature type="transmembrane region" description="Helical" evidence="20">
    <location>
        <begin position="290"/>
        <end position="312"/>
    </location>
</feature>
<keyword evidence="14 20" id="KW-0472">Membrane</keyword>
<keyword evidence="11" id="KW-0067">ATP-binding</keyword>
<feature type="domain" description="AMP-dependent synthetase/ligase" evidence="21">
    <location>
        <begin position="89"/>
        <end position="415"/>
    </location>
</feature>
<dbReference type="FunFam" id="3.30.300.30:FF:000020">
    <property type="entry name" value="Long-chain fatty acid transporter"/>
    <property type="match status" value="1"/>
</dbReference>
<evidence type="ECO:0000256" key="13">
    <source>
        <dbReference type="ARBA" id="ARBA00023055"/>
    </source>
</evidence>
<dbReference type="InterPro" id="IPR020845">
    <property type="entry name" value="AMP-binding_CS"/>
</dbReference>
<dbReference type="Pfam" id="PF00501">
    <property type="entry name" value="AMP-binding"/>
    <property type="match status" value="1"/>
</dbReference>
<evidence type="ECO:0000256" key="15">
    <source>
        <dbReference type="ARBA" id="ARBA00023140"/>
    </source>
</evidence>
<evidence type="ECO:0000256" key="2">
    <source>
        <dbReference type="ARBA" id="ARBA00004585"/>
    </source>
</evidence>
<evidence type="ECO:0000256" key="5">
    <source>
        <dbReference type="ARBA" id="ARBA00022448"/>
    </source>
</evidence>
<dbReference type="PANTHER" id="PTHR43107:SF6">
    <property type="entry name" value="ACYL-COA SYNTHETASE FAMILY PROTEIN (CEFD1), PUTATIVE (AFU_ORTHOLOGUE AFUA_6G03630)-RELATED"/>
    <property type="match status" value="1"/>
</dbReference>
<organism evidence="23 24">
    <name type="scientific">Passalora fulva</name>
    <name type="common">Tomato leaf mold</name>
    <name type="synonym">Cladosporium fulvum</name>
    <dbReference type="NCBI Taxonomy" id="5499"/>
    <lineage>
        <taxon>Eukaryota</taxon>
        <taxon>Fungi</taxon>
        <taxon>Dikarya</taxon>
        <taxon>Ascomycota</taxon>
        <taxon>Pezizomycotina</taxon>
        <taxon>Dothideomycetes</taxon>
        <taxon>Dothideomycetidae</taxon>
        <taxon>Mycosphaerellales</taxon>
        <taxon>Mycosphaerellaceae</taxon>
        <taxon>Fulvia</taxon>
    </lineage>
</organism>
<keyword evidence="24" id="KW-1185">Reference proteome</keyword>
<evidence type="ECO:0000313" key="23">
    <source>
        <dbReference type="EMBL" id="UJO15391.1"/>
    </source>
</evidence>
<dbReference type="GO" id="GO:0005778">
    <property type="term" value="C:peroxisomal membrane"/>
    <property type="evidence" value="ECO:0007669"/>
    <property type="project" value="UniProtKB-SubCell"/>
</dbReference>
<evidence type="ECO:0000256" key="18">
    <source>
        <dbReference type="ARBA" id="ARBA00068795"/>
    </source>
</evidence>
<dbReference type="InterPro" id="IPR042099">
    <property type="entry name" value="ANL_N_sf"/>
</dbReference>
<proteinExistence type="inferred from homology"/>
<feature type="transmembrane region" description="Helical" evidence="20">
    <location>
        <begin position="145"/>
        <end position="162"/>
    </location>
</feature>
<comment type="catalytic activity">
    <reaction evidence="16">
        <text>a very long-chain fatty acid + ATP + CoA = a very long-chain fatty acyl-CoA + AMP + diphosphate</text>
        <dbReference type="Rhea" id="RHEA:54536"/>
        <dbReference type="ChEBI" id="CHEBI:30616"/>
        <dbReference type="ChEBI" id="CHEBI:33019"/>
        <dbReference type="ChEBI" id="CHEBI:57287"/>
        <dbReference type="ChEBI" id="CHEBI:58950"/>
        <dbReference type="ChEBI" id="CHEBI:138261"/>
        <dbReference type="ChEBI" id="CHEBI:456215"/>
    </reaction>
</comment>
<dbReference type="RefSeq" id="XP_047759757.1">
    <property type="nucleotide sequence ID" value="XM_047907512.1"/>
</dbReference>
<dbReference type="GO" id="GO:0004467">
    <property type="term" value="F:long-chain fatty acid-CoA ligase activity"/>
    <property type="evidence" value="ECO:0007669"/>
    <property type="project" value="TreeGrafter"/>
</dbReference>
<keyword evidence="15" id="KW-0576">Peroxisome</keyword>
<evidence type="ECO:0000256" key="19">
    <source>
        <dbReference type="ARBA" id="ARBA00078285"/>
    </source>
</evidence>
<evidence type="ECO:0000313" key="24">
    <source>
        <dbReference type="Proteomes" id="UP000756132"/>
    </source>
</evidence>
<dbReference type="InterPro" id="IPR045851">
    <property type="entry name" value="AMP-bd_C_sf"/>
</dbReference>
<dbReference type="Gene3D" id="3.30.300.30">
    <property type="match status" value="1"/>
</dbReference>
<reference evidence="23" key="1">
    <citation type="submission" date="2021-12" db="EMBL/GenBank/DDBJ databases">
        <authorList>
            <person name="Zaccaron A."/>
            <person name="Stergiopoulos I."/>
        </authorList>
    </citation>
    <scope>NUCLEOTIDE SEQUENCE</scope>
    <source>
        <strain evidence="23">Race5_Kim</strain>
    </source>
</reference>
<dbReference type="PROSITE" id="PS00455">
    <property type="entry name" value="AMP_BINDING"/>
    <property type="match status" value="1"/>
</dbReference>
<keyword evidence="8" id="KW-0551">Lipid droplet</keyword>
<keyword evidence="7" id="KW-0436">Ligase</keyword>
<comment type="similarity">
    <text evidence="4">Belongs to the ATP-dependent AMP-binding enzyme family.</text>
</comment>
<keyword evidence="5" id="KW-0813">Transport</keyword>
<sequence length="658" mass="73922">MICISSSQLVVAPSSTRRHIQYTSPHFALISAESMALAVAAGGLAAAAYLDGKYQLRRDATTILKRKKAEKVYEKALKDDKVSPWYLLAEACAKNPKNRAVWTRHGEWTFQQFHDETVRYAQWMLDQGIRPGDLVAMYLTNSAEFLMVFFATLSIGAGPALFNYNLEDKALMHCLAVAESKFLIVDEDAGCQQRIEAKRQDIENAGAKIVTLNNDLKRTVKSMPTTVPEDRLRSGMKGEWPYALIYTSGTTGLPKGCPFTVQRTWHLGSHFEPVFGAKPGRDCWYSPMPLYHGTGLITTSIALLGGIGVAIAPRFSVRNFWQDIHDSRSTMFIYVGETARYLLAAPKQPLERDHILRVAYGNGLRPDVWHKLQERFNIPEVAEFFNSSEGVFQLLNYATGPYTNACVGHHGLLLRAITNKTYVPVAIDVDTGDIWRDPKTGFAKRTPYEEGGEMLVKVQSKAEFGGYWRNPEATNKRFAHDVFVKGDLYYRSGDALRRSPDGHWYFMDRLGDTFRWKSENVSTAEVGEVLGHYPGIAEANVYGVTVPGHEGRAGCAALHLTTTPNPAFFADLLKYCRARLPRYAVPVFLRIVKGSSHIHNHKQNKVGLRQEGVDPEKVGTLEKEGGEDEFYWWRPETDAYEVFTKGEWESLSKGQARL</sequence>
<feature type="domain" description="AMP-binding enzyme C-terminal" evidence="22">
    <location>
        <begin position="525"/>
        <end position="595"/>
    </location>
</feature>
<evidence type="ECO:0000256" key="20">
    <source>
        <dbReference type="SAM" id="Phobius"/>
    </source>
</evidence>
<evidence type="ECO:0000256" key="7">
    <source>
        <dbReference type="ARBA" id="ARBA00022598"/>
    </source>
</evidence>
<dbReference type="GO" id="GO:0005324">
    <property type="term" value="F:long-chain fatty acid transmembrane transporter activity"/>
    <property type="evidence" value="ECO:0007669"/>
    <property type="project" value="TreeGrafter"/>
</dbReference>
<dbReference type="GO" id="GO:0005811">
    <property type="term" value="C:lipid droplet"/>
    <property type="evidence" value="ECO:0007669"/>
    <property type="project" value="UniProtKB-SubCell"/>
</dbReference>
<dbReference type="AlphaFoldDB" id="A0A9Q8P6W9"/>
<evidence type="ECO:0000259" key="21">
    <source>
        <dbReference type="Pfam" id="PF00501"/>
    </source>
</evidence>
<dbReference type="Gene3D" id="3.40.50.12780">
    <property type="entry name" value="N-terminal domain of ligase-like"/>
    <property type="match status" value="1"/>
</dbReference>
<evidence type="ECO:0000256" key="12">
    <source>
        <dbReference type="ARBA" id="ARBA00022989"/>
    </source>
</evidence>
<dbReference type="Pfam" id="PF13193">
    <property type="entry name" value="AMP-binding_C"/>
    <property type="match status" value="1"/>
</dbReference>
<evidence type="ECO:0000256" key="10">
    <source>
        <dbReference type="ARBA" id="ARBA00022741"/>
    </source>
</evidence>
<evidence type="ECO:0000256" key="11">
    <source>
        <dbReference type="ARBA" id="ARBA00022840"/>
    </source>
</evidence>
<dbReference type="FunFam" id="3.40.50.12780:FF:000019">
    <property type="entry name" value="Long-chain fatty acid transporter"/>
    <property type="match status" value="1"/>
</dbReference>
<dbReference type="InterPro" id="IPR000873">
    <property type="entry name" value="AMP-dep_synth/lig_dom"/>
</dbReference>
<dbReference type="OrthoDB" id="196650at2759"/>
<dbReference type="Proteomes" id="UP000756132">
    <property type="component" value="Chromosome 3"/>
</dbReference>
<comment type="subcellular location">
    <subcellularLocation>
        <location evidence="3">Cell membrane</location>
        <topology evidence="3">Multi-pass membrane protein</topology>
    </subcellularLocation>
    <subcellularLocation>
        <location evidence="1">Lipid droplet</location>
    </subcellularLocation>
    <subcellularLocation>
        <location evidence="2">Peroxisome membrane</location>
        <topology evidence="2">Multi-pass membrane protein</topology>
    </subcellularLocation>
</comment>
<keyword evidence="6" id="KW-1003">Cell membrane</keyword>
<evidence type="ECO:0000256" key="14">
    <source>
        <dbReference type="ARBA" id="ARBA00023136"/>
    </source>
</evidence>
<keyword evidence="10" id="KW-0547">Nucleotide-binding</keyword>
<reference evidence="23" key="2">
    <citation type="journal article" date="2022" name="Microb. Genom.">
        <title>A chromosome-scale genome assembly of the tomato pathogen Cladosporium fulvum reveals a compartmentalized genome architecture and the presence of a dispensable chromosome.</title>
        <authorList>
            <person name="Zaccaron A.Z."/>
            <person name="Chen L.H."/>
            <person name="Samaras A."/>
            <person name="Stergiopoulos I."/>
        </authorList>
    </citation>
    <scope>NUCLEOTIDE SEQUENCE</scope>
    <source>
        <strain evidence="23">Race5_Kim</strain>
    </source>
</reference>
<evidence type="ECO:0000256" key="17">
    <source>
        <dbReference type="ARBA" id="ARBA00060276"/>
    </source>
</evidence>
<evidence type="ECO:0000256" key="3">
    <source>
        <dbReference type="ARBA" id="ARBA00004651"/>
    </source>
</evidence>
<protein>
    <recommendedName>
        <fullName evidence="18">Very long-chain fatty acid transport protein</fullName>
    </recommendedName>
    <alternativeName>
        <fullName evidence="19">Very-long-chain acyl-CoA synthetase</fullName>
    </alternativeName>
</protein>
<dbReference type="EMBL" id="CP090165">
    <property type="protein sequence ID" value="UJO15391.1"/>
    <property type="molecule type" value="Genomic_DNA"/>
</dbReference>
<dbReference type="SUPFAM" id="SSF56801">
    <property type="entry name" value="Acetyl-CoA synthetase-like"/>
    <property type="match status" value="1"/>
</dbReference>
<name>A0A9Q8P6W9_PASFU</name>
<evidence type="ECO:0000256" key="4">
    <source>
        <dbReference type="ARBA" id="ARBA00006432"/>
    </source>
</evidence>
<dbReference type="GO" id="GO:0009898">
    <property type="term" value="C:cytoplasmic side of plasma membrane"/>
    <property type="evidence" value="ECO:0007669"/>
    <property type="project" value="TreeGrafter"/>
</dbReference>
<evidence type="ECO:0000256" key="1">
    <source>
        <dbReference type="ARBA" id="ARBA00004502"/>
    </source>
</evidence>
<comment type="function">
    <text evidence="17">Acyl-CoA synthetase required for both the import of long chain fatty acids (LCFAs) (C14-C18) and the activation very long chain fatty acids (VLCFAs) (C20-C26) by esterification of the fatty acids into metabolically active CoA-thioesters for subsequent degradation or incorporation into phospholipids. The transport and fatty acyl-CoA synthetase activities are genetically separable and are thus independent activities. Esterifies VLCFAs in the peroxisome matrix. The VLCFAs are actively transported into peroxisomes by a PXA1-PXA2 heterodimeric transporter in the peroxisomal membrane.</text>
</comment>
<dbReference type="PANTHER" id="PTHR43107">
    <property type="entry name" value="LONG-CHAIN FATTY ACID TRANSPORT PROTEIN"/>
    <property type="match status" value="1"/>
</dbReference>